<reference evidence="2 3" key="1">
    <citation type="submission" date="2016-11" db="EMBL/GenBank/DDBJ databases">
        <authorList>
            <person name="Jaros S."/>
            <person name="Januszkiewicz K."/>
            <person name="Wedrychowicz H."/>
        </authorList>
    </citation>
    <scope>NUCLEOTIDE SEQUENCE [LARGE SCALE GENOMIC DNA]</scope>
    <source>
        <strain evidence="2 3">DSM 9297</strain>
    </source>
</reference>
<accession>A0A1M5JMR1</accession>
<gene>
    <name evidence="2" type="ORF">SAMN05443636_0184</name>
</gene>
<keyword evidence="1" id="KW-0472">Membrane</keyword>
<feature type="transmembrane region" description="Helical" evidence="1">
    <location>
        <begin position="66"/>
        <end position="97"/>
    </location>
</feature>
<keyword evidence="1" id="KW-0812">Transmembrane</keyword>
<dbReference type="Pfam" id="PF24363">
    <property type="entry name" value="DUF7519"/>
    <property type="match status" value="1"/>
</dbReference>
<evidence type="ECO:0000313" key="3">
    <source>
        <dbReference type="Proteomes" id="UP000184357"/>
    </source>
</evidence>
<feature type="transmembrane region" description="Helical" evidence="1">
    <location>
        <begin position="149"/>
        <end position="166"/>
    </location>
</feature>
<evidence type="ECO:0000256" key="1">
    <source>
        <dbReference type="SAM" id="Phobius"/>
    </source>
</evidence>
<dbReference type="STRING" id="43928.SAMN05443636_0184"/>
<dbReference type="Proteomes" id="UP000184357">
    <property type="component" value="Unassembled WGS sequence"/>
</dbReference>
<name>A0A1M5JMR1_9EURY</name>
<keyword evidence="1" id="KW-1133">Transmembrane helix</keyword>
<proteinExistence type="predicted"/>
<dbReference type="AlphaFoldDB" id="A0A1M5JMR1"/>
<sequence length="167" mass="15573">MVAVTVTRRPPRLGVALVALSAAVGAAALGLASPAAGGLGAAGVAFVAVGTLVGSRRTLGTGAATLVAGVLLAGVLAAAGPGPLLVGGLAAALSWDLGEHALGLGEQLGRETDATRNVATHAAGSVAVGAVAAAVSFGVYSAAAGGQPVVALVFLLVGAIALVSAVR</sequence>
<organism evidence="2 3">
    <name type="scientific">Halobaculum gomorrense</name>
    <dbReference type="NCBI Taxonomy" id="43928"/>
    <lineage>
        <taxon>Archaea</taxon>
        <taxon>Methanobacteriati</taxon>
        <taxon>Methanobacteriota</taxon>
        <taxon>Stenosarchaea group</taxon>
        <taxon>Halobacteria</taxon>
        <taxon>Halobacteriales</taxon>
        <taxon>Haloferacaceae</taxon>
        <taxon>Halobaculum</taxon>
    </lineage>
</organism>
<evidence type="ECO:0000313" key="2">
    <source>
        <dbReference type="EMBL" id="SHG41821.1"/>
    </source>
</evidence>
<protein>
    <submittedName>
        <fullName evidence="2">Uncharacterized protein</fullName>
    </submittedName>
</protein>
<dbReference type="EMBL" id="FQWV01000001">
    <property type="protein sequence ID" value="SHG41821.1"/>
    <property type="molecule type" value="Genomic_DNA"/>
</dbReference>
<keyword evidence="3" id="KW-1185">Reference proteome</keyword>
<dbReference type="InterPro" id="IPR055941">
    <property type="entry name" value="DUF7519"/>
</dbReference>